<dbReference type="InterPro" id="IPR011335">
    <property type="entry name" value="Restrct_endonuc-II-like"/>
</dbReference>
<dbReference type="HAMAP" id="MF_00048">
    <property type="entry name" value="UPF0102"/>
    <property type="match status" value="1"/>
</dbReference>
<comment type="similarity">
    <text evidence="1 2">Belongs to the UPF0102 family.</text>
</comment>
<proteinExistence type="inferred from homology"/>
<dbReference type="InterPro" id="IPR011856">
    <property type="entry name" value="tRNA_endonuc-like_dom_sf"/>
</dbReference>
<organism evidence="3 4">
    <name type="scientific">Alloacidobacterium dinghuense</name>
    <dbReference type="NCBI Taxonomy" id="2763107"/>
    <lineage>
        <taxon>Bacteria</taxon>
        <taxon>Pseudomonadati</taxon>
        <taxon>Acidobacteriota</taxon>
        <taxon>Terriglobia</taxon>
        <taxon>Terriglobales</taxon>
        <taxon>Acidobacteriaceae</taxon>
        <taxon>Alloacidobacterium</taxon>
    </lineage>
</organism>
<dbReference type="KEGG" id="adin:H7849_17950"/>
<dbReference type="AlphaFoldDB" id="A0A7G8BR83"/>
<dbReference type="GO" id="GO:0003676">
    <property type="term" value="F:nucleic acid binding"/>
    <property type="evidence" value="ECO:0007669"/>
    <property type="project" value="InterPro"/>
</dbReference>
<protein>
    <recommendedName>
        <fullName evidence="2">UPF0102 protein H7849_17950</fullName>
    </recommendedName>
</protein>
<dbReference type="SUPFAM" id="SSF52980">
    <property type="entry name" value="Restriction endonuclease-like"/>
    <property type="match status" value="1"/>
</dbReference>
<evidence type="ECO:0000313" key="4">
    <source>
        <dbReference type="Proteomes" id="UP000515312"/>
    </source>
</evidence>
<sequence>MPLLESARLRLFEKFAEAAARRRQSEPAHLTTGRRGELAAFFYLRRQGYIVVARGWRSGRLRGDIDLIAWENETLCFIEVKTRTTRDVATAEAAVDEDKRRTLRRLARSYMRRLPRQESPARFDILSIYFEEEKSAEFELFRNAFGWS</sequence>
<name>A0A7G8BR83_9BACT</name>
<dbReference type="Pfam" id="PF02021">
    <property type="entry name" value="UPF0102"/>
    <property type="match status" value="1"/>
</dbReference>
<dbReference type="Gene3D" id="3.40.1350.10">
    <property type="match status" value="1"/>
</dbReference>
<gene>
    <name evidence="3" type="ORF">H7849_17950</name>
</gene>
<evidence type="ECO:0000313" key="3">
    <source>
        <dbReference type="EMBL" id="QNI35053.1"/>
    </source>
</evidence>
<dbReference type="Proteomes" id="UP000515312">
    <property type="component" value="Chromosome"/>
</dbReference>
<dbReference type="PANTHER" id="PTHR34039:SF1">
    <property type="entry name" value="UPF0102 PROTEIN YRAN"/>
    <property type="match status" value="1"/>
</dbReference>
<keyword evidence="4" id="KW-1185">Reference proteome</keyword>
<reference evidence="3 4" key="1">
    <citation type="submission" date="2020-08" db="EMBL/GenBank/DDBJ databases">
        <title>Edaphobacter telluris sp. nov. and Acidobacterium dinghuensis sp. nov., two acidobacteria isolated from forest soil.</title>
        <authorList>
            <person name="Fu J."/>
            <person name="Qiu L."/>
        </authorList>
    </citation>
    <scope>NUCLEOTIDE SEQUENCE [LARGE SCALE GENOMIC DNA]</scope>
    <source>
        <strain evidence="3">4Y35</strain>
    </source>
</reference>
<evidence type="ECO:0000256" key="1">
    <source>
        <dbReference type="ARBA" id="ARBA00006738"/>
    </source>
</evidence>
<evidence type="ECO:0000256" key="2">
    <source>
        <dbReference type="HAMAP-Rule" id="MF_00048"/>
    </source>
</evidence>
<dbReference type="PANTHER" id="PTHR34039">
    <property type="entry name" value="UPF0102 PROTEIN YRAN"/>
    <property type="match status" value="1"/>
</dbReference>
<dbReference type="EMBL" id="CP060394">
    <property type="protein sequence ID" value="QNI35053.1"/>
    <property type="molecule type" value="Genomic_DNA"/>
</dbReference>
<accession>A0A7G8BR83</accession>
<dbReference type="InterPro" id="IPR003509">
    <property type="entry name" value="UPF0102_YraN-like"/>
</dbReference>